<dbReference type="EMBL" id="JAQQWI010000022">
    <property type="protein sequence ID" value="KAK7996308.1"/>
    <property type="molecule type" value="Genomic_DNA"/>
</dbReference>
<evidence type="ECO:0000256" key="1">
    <source>
        <dbReference type="SAM" id="MobiDB-lite"/>
    </source>
</evidence>
<evidence type="ECO:0000313" key="3">
    <source>
        <dbReference type="EMBL" id="KAK7996308.1"/>
    </source>
</evidence>
<accession>A0ABR1R2L2</accession>
<feature type="domain" description="DUF7730" evidence="2">
    <location>
        <begin position="52"/>
        <end position="149"/>
    </location>
</feature>
<reference evidence="3 4" key="1">
    <citation type="submission" date="2023-01" db="EMBL/GenBank/DDBJ databases">
        <title>Analysis of 21 Apiospora genomes using comparative genomics revels a genus with tremendous synthesis potential of carbohydrate active enzymes and secondary metabolites.</title>
        <authorList>
            <person name="Sorensen T."/>
        </authorList>
    </citation>
    <scope>NUCLEOTIDE SEQUENCE [LARGE SCALE GENOMIC DNA]</scope>
    <source>
        <strain evidence="3 4">CBS 20057</strain>
    </source>
</reference>
<name>A0ABR1R2L2_9PEZI</name>
<protein>
    <recommendedName>
        <fullName evidence="2">DUF7730 domain-containing protein</fullName>
    </recommendedName>
</protein>
<organism evidence="3 4">
    <name type="scientific">Apiospora marii</name>
    <dbReference type="NCBI Taxonomy" id="335849"/>
    <lineage>
        <taxon>Eukaryota</taxon>
        <taxon>Fungi</taxon>
        <taxon>Dikarya</taxon>
        <taxon>Ascomycota</taxon>
        <taxon>Pezizomycotina</taxon>
        <taxon>Sordariomycetes</taxon>
        <taxon>Xylariomycetidae</taxon>
        <taxon>Amphisphaeriales</taxon>
        <taxon>Apiosporaceae</taxon>
        <taxon>Apiospora</taxon>
    </lineage>
</organism>
<dbReference type="InterPro" id="IPR056632">
    <property type="entry name" value="DUF7730"/>
</dbReference>
<feature type="region of interest" description="Disordered" evidence="1">
    <location>
        <begin position="1"/>
        <end position="39"/>
    </location>
</feature>
<evidence type="ECO:0000259" key="2">
    <source>
        <dbReference type="Pfam" id="PF24864"/>
    </source>
</evidence>
<gene>
    <name evidence="3" type="ORF">PG991_015775</name>
</gene>
<proteinExistence type="predicted"/>
<comment type="caution">
    <text evidence="3">The sequence shown here is derived from an EMBL/GenBank/DDBJ whole genome shotgun (WGS) entry which is preliminary data.</text>
</comment>
<keyword evidence="4" id="KW-1185">Reference proteome</keyword>
<dbReference type="Pfam" id="PF24864">
    <property type="entry name" value="DUF7730"/>
    <property type="match status" value="1"/>
</dbReference>
<dbReference type="InterPro" id="IPR038883">
    <property type="entry name" value="AN11006-like"/>
</dbReference>
<dbReference type="PANTHER" id="PTHR42085:SF1">
    <property type="entry name" value="F-BOX DOMAIN-CONTAINING PROTEIN"/>
    <property type="match status" value="1"/>
</dbReference>
<dbReference type="Proteomes" id="UP001396898">
    <property type="component" value="Unassembled WGS sequence"/>
</dbReference>
<dbReference type="PANTHER" id="PTHR42085">
    <property type="entry name" value="F-BOX DOMAIN-CONTAINING PROTEIN"/>
    <property type="match status" value="1"/>
</dbReference>
<evidence type="ECO:0000313" key="4">
    <source>
        <dbReference type="Proteomes" id="UP001396898"/>
    </source>
</evidence>
<sequence>MANPDTPPKVMRRSAASIPPRTRGKAQQDPMGKRSPRQVTLDKQQISAANRAESPILKLPAELRIQIYEQVLLSSRALFVPPHLHRRRGPNLPVDCQCNFCKPSPACCGTSRAVQHGRCQKAHASLLRTCKQIYDEARSIFYGQNRFIVAFLDGRPYEAQNFFPFQLRLDTMCLMDTVIFRDACLCDKWKGGLRRSLRISGTNLAKSCFGSKTLSLRFLVWRSDAEVAMTVLWLAHFLDPMVARELYVKAPLAGGNEAADSLATPVPARTRLPAAKYLPCILLSTTRDAAAKAPEVRSKDPIQHPASSSLVVANPAVPPQAGENYCL</sequence>